<feature type="transmembrane region" description="Helical" evidence="3">
    <location>
        <begin position="308"/>
        <end position="331"/>
    </location>
</feature>
<evidence type="ECO:0000259" key="4">
    <source>
        <dbReference type="PROSITE" id="PS51212"/>
    </source>
</evidence>
<feature type="compositionally biased region" description="Low complexity" evidence="2">
    <location>
        <begin position="273"/>
        <end position="293"/>
    </location>
</feature>
<dbReference type="EMBL" id="JAWCUI010000016">
    <property type="protein sequence ID" value="KAL1898147.1"/>
    <property type="molecule type" value="Genomic_DNA"/>
</dbReference>
<evidence type="ECO:0000256" key="2">
    <source>
        <dbReference type="SAM" id="MobiDB-lite"/>
    </source>
</evidence>
<keyword evidence="3" id="KW-1133">Transmembrane helix</keyword>
<feature type="region of interest" description="Disordered" evidence="2">
    <location>
        <begin position="273"/>
        <end position="303"/>
    </location>
</feature>
<dbReference type="PANTHER" id="PTHR45964">
    <property type="entry name" value="WSCD FAMILY MEMBER CG9164"/>
    <property type="match status" value="1"/>
</dbReference>
<dbReference type="Proteomes" id="UP001583186">
    <property type="component" value="Unassembled WGS sequence"/>
</dbReference>
<evidence type="ECO:0000313" key="5">
    <source>
        <dbReference type="EMBL" id="KAL1898147.1"/>
    </source>
</evidence>
<feature type="domain" description="WSC" evidence="4">
    <location>
        <begin position="49"/>
        <end position="147"/>
    </location>
</feature>
<evidence type="ECO:0000313" key="6">
    <source>
        <dbReference type="Proteomes" id="UP001583186"/>
    </source>
</evidence>
<comment type="caution">
    <text evidence="5">The sequence shown here is derived from an EMBL/GenBank/DDBJ whole genome shotgun (WGS) entry which is preliminary data.</text>
</comment>
<sequence>MPVPASAISSQPIARSALVTEVTGTPVPGGAASHLRLRDATPTVKTISGYSYMGCYTDAASPRILGSESADWSSINDPSMCCQWCANMNTDYSYCGVEDKTQCFCDSEENNTATNALASESECSAECFGNSGIKCGAEGRINIYSATVDIGAAVTVDGPPTTATVSGYTHMGCARDSTARLLRQTSFAESVYMDPAYCCSLCLNYDNGNVLCGVEFGNQCFCDGQNATSNIIFTSSTYCSDSCVGHGDQLCGGTFFMNLYSATGVLPSQSLASTASTTDDSSIRSSSTGTGSPTPKPSPGPSGLHGGAIAGVVVGSLAGVALIAGLAYFLWRCRRRPSNLSDQPSIPPPVEVPGDIKHGGPGPYQLEAIPSPPAQNTQYYELQADQASPHQ</sequence>
<keyword evidence="3" id="KW-0472">Membrane</keyword>
<evidence type="ECO:0000256" key="3">
    <source>
        <dbReference type="SAM" id="Phobius"/>
    </source>
</evidence>
<gene>
    <name evidence="5" type="ORF">Sste5346_003549</name>
</gene>
<keyword evidence="1" id="KW-0677">Repeat</keyword>
<dbReference type="PANTHER" id="PTHR45964:SF5">
    <property type="entry name" value="WSCD FAMILY MEMBER CG9164"/>
    <property type="match status" value="1"/>
</dbReference>
<proteinExistence type="predicted"/>
<dbReference type="SMART" id="SM00321">
    <property type="entry name" value="WSC"/>
    <property type="match status" value="2"/>
</dbReference>
<evidence type="ECO:0000256" key="1">
    <source>
        <dbReference type="ARBA" id="ARBA00022737"/>
    </source>
</evidence>
<feature type="domain" description="WSC" evidence="4">
    <location>
        <begin position="167"/>
        <end position="263"/>
    </location>
</feature>
<feature type="region of interest" description="Disordered" evidence="2">
    <location>
        <begin position="339"/>
        <end position="391"/>
    </location>
</feature>
<dbReference type="InterPro" id="IPR002889">
    <property type="entry name" value="WSC_carb-bd"/>
</dbReference>
<feature type="compositionally biased region" description="Polar residues" evidence="2">
    <location>
        <begin position="374"/>
        <end position="391"/>
    </location>
</feature>
<organism evidence="5 6">
    <name type="scientific">Sporothrix stenoceras</name>
    <dbReference type="NCBI Taxonomy" id="5173"/>
    <lineage>
        <taxon>Eukaryota</taxon>
        <taxon>Fungi</taxon>
        <taxon>Dikarya</taxon>
        <taxon>Ascomycota</taxon>
        <taxon>Pezizomycotina</taxon>
        <taxon>Sordariomycetes</taxon>
        <taxon>Sordariomycetidae</taxon>
        <taxon>Ophiostomatales</taxon>
        <taxon>Ophiostomataceae</taxon>
        <taxon>Sporothrix</taxon>
    </lineage>
</organism>
<keyword evidence="6" id="KW-1185">Reference proteome</keyword>
<reference evidence="5 6" key="1">
    <citation type="journal article" date="2024" name="IMA Fungus">
        <title>IMA Genome - F19 : A genome assembly and annotation guide to empower mycologists, including annotated draft genome sequences of Ceratocystis pirilliformis, Diaporthe australafricana, Fusarium ophioides, Paecilomyces lecythidis, and Sporothrix stenoceras.</title>
        <authorList>
            <person name="Aylward J."/>
            <person name="Wilson A.M."/>
            <person name="Visagie C.M."/>
            <person name="Spraker J."/>
            <person name="Barnes I."/>
            <person name="Buitendag C."/>
            <person name="Ceriani C."/>
            <person name="Del Mar Angel L."/>
            <person name="du Plessis D."/>
            <person name="Fuchs T."/>
            <person name="Gasser K."/>
            <person name="Kramer D."/>
            <person name="Li W."/>
            <person name="Munsamy K."/>
            <person name="Piso A."/>
            <person name="Price J.L."/>
            <person name="Sonnekus B."/>
            <person name="Thomas C."/>
            <person name="van der Nest A."/>
            <person name="van Dijk A."/>
            <person name="van Heerden A."/>
            <person name="van Vuuren N."/>
            <person name="Yilmaz N."/>
            <person name="Duong T.A."/>
            <person name="van der Merwe N.A."/>
            <person name="Wingfield M.J."/>
            <person name="Wingfield B.D."/>
        </authorList>
    </citation>
    <scope>NUCLEOTIDE SEQUENCE [LARGE SCALE GENOMIC DNA]</scope>
    <source>
        <strain evidence="5 6">CMW 5346</strain>
    </source>
</reference>
<keyword evidence="3" id="KW-0812">Transmembrane</keyword>
<name>A0ABR3ZCV1_9PEZI</name>
<dbReference type="InterPro" id="IPR051589">
    <property type="entry name" value="Sialate-O-sulfotransferase"/>
</dbReference>
<accession>A0ABR3ZCV1</accession>
<dbReference type="Pfam" id="PF01822">
    <property type="entry name" value="WSC"/>
    <property type="match status" value="2"/>
</dbReference>
<protein>
    <recommendedName>
        <fullName evidence="4">WSC domain-containing protein</fullName>
    </recommendedName>
</protein>
<dbReference type="PROSITE" id="PS51212">
    <property type="entry name" value="WSC"/>
    <property type="match status" value="2"/>
</dbReference>